<evidence type="ECO:0000256" key="1">
    <source>
        <dbReference type="SAM" id="MobiDB-lite"/>
    </source>
</evidence>
<evidence type="ECO:0000313" key="4">
    <source>
        <dbReference type="Proteomes" id="UP000198639"/>
    </source>
</evidence>
<feature type="region of interest" description="Disordered" evidence="1">
    <location>
        <begin position="70"/>
        <end position="107"/>
    </location>
</feature>
<protein>
    <submittedName>
        <fullName evidence="3">Ribonuclease E</fullName>
    </submittedName>
</protein>
<keyword evidence="2" id="KW-0732">Signal</keyword>
<feature type="signal peptide" evidence="2">
    <location>
        <begin position="1"/>
        <end position="19"/>
    </location>
</feature>
<sequence>MFRLLLPVLLALAPVAARATPPAPDDPAAAVPETRYRAPQAYLAPEQPATTPDRHWIAANRSLLDYHPMMLTRPEPAPAPAPARPEAREKPAPAHEHHAGHGGKGAR</sequence>
<name>A0A1I1PTR8_9BURK</name>
<dbReference type="RefSeq" id="WP_091875209.1">
    <property type="nucleotide sequence ID" value="NZ_FOLD01000016.1"/>
</dbReference>
<reference evidence="4" key="1">
    <citation type="submission" date="2016-10" db="EMBL/GenBank/DDBJ databases">
        <authorList>
            <person name="Varghese N."/>
            <person name="Submissions S."/>
        </authorList>
    </citation>
    <scope>NUCLEOTIDE SEQUENCE [LARGE SCALE GENOMIC DNA]</scope>
    <source>
        <strain evidence="4">CGMCC 1.12041</strain>
    </source>
</reference>
<organism evidence="3 4">
    <name type="scientific">Massilia yuzhufengensis</name>
    <dbReference type="NCBI Taxonomy" id="1164594"/>
    <lineage>
        <taxon>Bacteria</taxon>
        <taxon>Pseudomonadati</taxon>
        <taxon>Pseudomonadota</taxon>
        <taxon>Betaproteobacteria</taxon>
        <taxon>Burkholderiales</taxon>
        <taxon>Oxalobacteraceae</taxon>
        <taxon>Telluria group</taxon>
        <taxon>Massilia</taxon>
    </lineage>
</organism>
<dbReference type="Proteomes" id="UP000198639">
    <property type="component" value="Unassembled WGS sequence"/>
</dbReference>
<dbReference type="EMBL" id="FOLD01000016">
    <property type="protein sequence ID" value="SFD09330.1"/>
    <property type="molecule type" value="Genomic_DNA"/>
</dbReference>
<evidence type="ECO:0000313" key="3">
    <source>
        <dbReference type="EMBL" id="SFD09330.1"/>
    </source>
</evidence>
<keyword evidence="4" id="KW-1185">Reference proteome</keyword>
<feature type="chain" id="PRO_5011481133" evidence="2">
    <location>
        <begin position="20"/>
        <end position="107"/>
    </location>
</feature>
<evidence type="ECO:0000256" key="2">
    <source>
        <dbReference type="SAM" id="SignalP"/>
    </source>
</evidence>
<gene>
    <name evidence="3" type="ORF">SAMN05216204_1164</name>
</gene>
<proteinExistence type="predicted"/>
<accession>A0A1I1PTR8</accession>
<dbReference type="AlphaFoldDB" id="A0A1I1PTR8"/>
<dbReference type="STRING" id="1164594.SAMN05216204_1164"/>
<feature type="compositionally biased region" description="Basic and acidic residues" evidence="1">
    <location>
        <begin position="85"/>
        <end position="99"/>
    </location>
</feature>